<feature type="coiled-coil region" evidence="1">
    <location>
        <begin position="653"/>
        <end position="680"/>
    </location>
</feature>
<evidence type="ECO:0000256" key="1">
    <source>
        <dbReference type="SAM" id="Coils"/>
    </source>
</evidence>
<feature type="coiled-coil region" evidence="1">
    <location>
        <begin position="180"/>
        <end position="214"/>
    </location>
</feature>
<keyword evidence="5" id="KW-1185">Reference proteome</keyword>
<feature type="domain" description="DUF4140" evidence="3">
    <location>
        <begin position="1144"/>
        <end position="1236"/>
    </location>
</feature>
<evidence type="ECO:0000313" key="4">
    <source>
        <dbReference type="EMBL" id="VDM36596.1"/>
    </source>
</evidence>
<dbReference type="WBParaSite" id="TCNE_0000545901-mRNA-1">
    <property type="protein sequence ID" value="TCNE_0000545901-mRNA-1"/>
    <property type="gene ID" value="TCNE_0000545901"/>
</dbReference>
<reference evidence="4 5" key="2">
    <citation type="submission" date="2018-11" db="EMBL/GenBank/DDBJ databases">
        <authorList>
            <consortium name="Pathogen Informatics"/>
        </authorList>
    </citation>
    <scope>NUCLEOTIDE SEQUENCE [LARGE SCALE GENOMIC DNA]</scope>
</reference>
<dbReference type="Pfam" id="PF13598">
    <property type="entry name" value="DUF4139"/>
    <property type="match status" value="4"/>
</dbReference>
<evidence type="ECO:0000259" key="3">
    <source>
        <dbReference type="Pfam" id="PF13600"/>
    </source>
</evidence>
<feature type="domain" description="DUF4139" evidence="2">
    <location>
        <begin position="1346"/>
        <end position="1628"/>
    </location>
</feature>
<accession>A0A183UAD9</accession>
<dbReference type="InterPro" id="IPR011935">
    <property type="entry name" value="CHP02231"/>
</dbReference>
<organism evidence="5 6">
    <name type="scientific">Toxocara canis</name>
    <name type="common">Canine roundworm</name>
    <dbReference type="NCBI Taxonomy" id="6265"/>
    <lineage>
        <taxon>Eukaryota</taxon>
        <taxon>Metazoa</taxon>
        <taxon>Ecdysozoa</taxon>
        <taxon>Nematoda</taxon>
        <taxon>Chromadorea</taxon>
        <taxon>Rhabditida</taxon>
        <taxon>Spirurina</taxon>
        <taxon>Ascaridomorpha</taxon>
        <taxon>Ascaridoidea</taxon>
        <taxon>Toxocaridae</taxon>
        <taxon>Toxocara</taxon>
    </lineage>
</organism>
<feature type="domain" description="DUF4140" evidence="3">
    <location>
        <begin position="611"/>
        <end position="684"/>
    </location>
</feature>
<dbReference type="InterPro" id="IPR037291">
    <property type="entry name" value="DUF4139"/>
</dbReference>
<feature type="domain" description="DUF4139" evidence="2">
    <location>
        <begin position="783"/>
        <end position="1120"/>
    </location>
</feature>
<gene>
    <name evidence="4" type="ORF">TCNE_LOCUS5459</name>
</gene>
<evidence type="ECO:0000313" key="5">
    <source>
        <dbReference type="Proteomes" id="UP000050794"/>
    </source>
</evidence>
<feature type="domain" description="DUF4139" evidence="2">
    <location>
        <begin position="1924"/>
        <end position="2220"/>
    </location>
</feature>
<feature type="domain" description="DUF4140" evidence="3">
    <location>
        <begin position="1726"/>
        <end position="1824"/>
    </location>
</feature>
<dbReference type="NCBIfam" id="TIGR02231">
    <property type="entry name" value="mucoidy inhibitor MuiA family protein"/>
    <property type="match status" value="4"/>
</dbReference>
<protein>
    <submittedName>
        <fullName evidence="6">DUF4140 domain-containing protein</fullName>
    </submittedName>
</protein>
<dbReference type="InterPro" id="IPR025554">
    <property type="entry name" value="DUF4140"/>
</dbReference>
<feature type="coiled-coil region" evidence="1">
    <location>
        <begin position="82"/>
        <end position="123"/>
    </location>
</feature>
<name>A0A183UAD9_TOXCA</name>
<feature type="coiled-coil region" evidence="1">
    <location>
        <begin position="1298"/>
        <end position="1325"/>
    </location>
</feature>
<feature type="coiled-coil region" evidence="1">
    <location>
        <begin position="1794"/>
        <end position="1821"/>
    </location>
</feature>
<evidence type="ECO:0000313" key="6">
    <source>
        <dbReference type="WBParaSite" id="TCNE_0000545901-mRNA-1"/>
    </source>
</evidence>
<dbReference type="PANTHER" id="PTHR31005:SF10">
    <property type="entry name" value="DUF4140 DOMAIN-CONTAINING PROTEIN"/>
    <property type="match status" value="1"/>
</dbReference>
<dbReference type="Pfam" id="PF13600">
    <property type="entry name" value="DUF4140"/>
    <property type="match status" value="4"/>
</dbReference>
<dbReference type="EMBL" id="UYWY01019358">
    <property type="protein sequence ID" value="VDM36596.1"/>
    <property type="molecule type" value="Genomic_DNA"/>
</dbReference>
<feature type="domain" description="DUF4140" evidence="3">
    <location>
        <begin position="21"/>
        <end position="120"/>
    </location>
</feature>
<feature type="coiled-coil region" evidence="1">
    <location>
        <begin position="1205"/>
        <end position="1239"/>
    </location>
</feature>
<proteinExistence type="predicted"/>
<evidence type="ECO:0000259" key="2">
    <source>
        <dbReference type="Pfam" id="PF13598"/>
    </source>
</evidence>
<reference evidence="6" key="1">
    <citation type="submission" date="2016-06" db="UniProtKB">
        <authorList>
            <consortium name="WormBaseParasite"/>
        </authorList>
    </citation>
    <scope>IDENTIFICATION</scope>
</reference>
<feature type="domain" description="DUF4139" evidence="2">
    <location>
        <begin position="238"/>
        <end position="589"/>
    </location>
</feature>
<dbReference type="PANTHER" id="PTHR31005">
    <property type="entry name" value="DUF4139 DOMAIN-CONTAINING PROTEIN"/>
    <property type="match status" value="1"/>
</dbReference>
<sequence length="2244" mass="248684">MSCEKLRTHIVGARSLPTKSVIVYGDRAEVKRIVKCDLNEGRNELIIQNVSSVIERQSLRVDGGGAAIIQDVRYQELPLDTGDNENGKVRELEEQRSDLETEKASLDDELNILKKRVEVLEGVATQISRNISPSASTSESTDTNGIRVSSCSSSNNPAFVLSENTVSNLTNFLDFYGQTAGDLKAEIRKKTKEANCLLEKIDHLEREIDRLRCGLEYDRVRRNISIVVDAETAGPSELHVSYQVYCANWKPTYDIRVNTTNDDEQDSSIMICYYGVIEQNTGEDWNVTELVLSTATPSVGGCVPTLPTLAAGFRSKRNTSQILIFSGRLKNGLSRRKPNSAASDEDMGFGSFDYNDFTDAAALQRLTAAAAAQPNSDLDYSIAASYEQLPSTCFAIAHPATIVSDGSEHKVMIAELAMDAKFIHETVPARAAAAYMTAIATNTSSLPLLPGSAAVYFNNSFVSKVHLKSILPGEEFCCSLGVDPSVKVEYKAATCFHEQIGFVSKCILQTHDQAVLVRNAKVNQAVQLTVREHIPKAVDEKIKVCVLTPDLRTMKTEAYLNEDNNLEWTVPLKPGEQRELHIKWSIEYPLHQTVTYKQIQRLWTLFWTASLQNVTKQAVTESVRVDGSGSAVIHDVQFQCRPSLPEEGYSPKVKELEEERKKLQSEKAATEDRQSVLKRQVEVLDEIVAKVGGSVVGCPTGERSAPFTLNDESLLNLKKFFSFYEENSVGVRLKLRDVNEQVRIVDEKLRKINDEIGTTQNDERFARHISVLLESAQGGNVKLDISYQVWGAKWFPSYDIRIDSSESKKESKMKLTYHGNIEQHTGEDWIDAPLVLSTAQPSLGGDIPELGTQIAVLYKPPPPAPEPRIRPCVMAAQSFDSFPESLQECRLASAPMAFGAMKAAVSYHPVAAGDTVLSTMFVIVRPATIPSDSSEHKVTVTSMDMKPAMIHETVPSKNTNVFLTASVINSSQFPLLPGKANVYLNNSFVAKSNIKAASPNERFLCSLGVDPAVKVVYKPAHKFSEQVGLMTKSSSTSHEQRILIKNTKNEGILITVNEHIPKSTDEKIKIKLFSPELDPKMANAVDSMKKGELPSIGARLNSAHNLEWTVNLEPNKETELLVRLMSQPKKVHHFKAYDVTLTSVTVFNDRAEVKRTLNAQLAAGINEVLIEAKSLRVDGGGPAVIHDVQFQCKPALPEEGYSPRVKELEEERKKIQSQKESVEDRQKVLEQRVKALDEIVGKLSGYGFLFIICVGGSMVRHPTDAQSPSFILDDESLQNLTKFFTFYEENSIDVRQRLRCVNEELRIIDEKLAKINNEIRIAQNSEQFAKHISVLLESAEGGDVELDVAYQVGNARWYPSYDIRIDSTPKNGSSMKLIYYGKIMQSTGEDWNDAPLFLSTAQPSLGGNIPEFGTQIVCLCKPLPAPQPIYQITQKSYIKRKECAVIGRSMGEGLSTAAPSMLFGAVSAAPVSVGDAVLSTVFVIARPATIPSDSSEHKVTITSMDMKPTMIHEVVPCKNTSVFLNASIINSSQFSFLPGQANVYLNNSFVAKVLHLYTPLVFQSSAVKYRLDACVGNVAALREEQLTTNAKFQSNIKAVSPNERFICSLGVDPAVKVEYKPAHKYTEQVCDLNWRGLKIKLLTPELDPTKEASSVDWQKKGELPTVGARLNSAHNLEWTITVEPNEETELILKWAVDYPNGETEINMSQPKKVHHFSVHDITLTSVTVFNDRAEVRRSLSVRLVPGINEVLIENVTNQADAESIRVDGHGAAVMHDVQFQYKPSLPQEGCSPKVKKLEEELKKLQSEKDSAEDRQKVLKRQVEVFDEIVAQVGESVVRHPAAGEVVPFTVSDESLANLKKFFLFYEDNSVEIRQKLRESGEEIRVLDEKLKKITCEIDNAQNNGRFTRHISVLLESAEGGDVELDVNYQVRGARWFPSYDIRIGSEPSKGTNMKLIYYGNIEQHTGEDWIDAPLVLSTAQPSCGGNIPELGTQVVEINKPTPPAIGFRPMPYMFAAKKHAANFDSGLFGNSEGQLGDVSPSSSPYPSMASAFVAAQDTVLSTVFVIARPATIPSDSSEHKVTVTSMDMKPTMIHESIPSKNTNVFLTASVLNSSQFPLLPGQANVYLNNSFNAKSNIKAVSPNERFLCSLGVDPAVKIVYKPAHKFSEQIGLLTKCLSITHEQRIVIKNTKSEKVLITINEHVPKSTDDKIKVGYLHSQKRIHLVLNLYLEEPLETFFLKTEQS</sequence>
<keyword evidence="1" id="KW-0175">Coiled coil</keyword>
<dbReference type="Proteomes" id="UP000050794">
    <property type="component" value="Unassembled WGS sequence"/>
</dbReference>